<dbReference type="AlphaFoldDB" id="A0A7U6M302"/>
<gene>
    <name evidence="1" type="ORF">PPTS312_29380</name>
</gene>
<dbReference type="EMBL" id="AP022324">
    <property type="protein sequence ID" value="BBU45023.1"/>
    <property type="molecule type" value="Genomic_DNA"/>
</dbReference>
<dbReference type="Proteomes" id="UP000464661">
    <property type="component" value="Chromosome"/>
</dbReference>
<accession>A0A7U6M302</accession>
<reference evidence="1 2" key="1">
    <citation type="submission" date="2020-01" db="EMBL/GenBank/DDBJ databases">
        <title>Complete Genome Sequence of Pseudomonas putida Strain TS312, Harboring the HdtS type N-acyl-homoserine Lactone Synthase, Isolated from a Paper Mill.</title>
        <authorList>
            <person name="Hosoe A."/>
            <person name="Suenaga T."/>
            <person name="Sugi T."/>
            <person name="Izumi T."/>
            <person name="Nagai N."/>
            <person name="Terada A."/>
        </authorList>
    </citation>
    <scope>NUCLEOTIDE SEQUENCE [LARGE SCALE GENOMIC DNA]</scope>
    <source>
        <strain evidence="1 2">TS312</strain>
    </source>
</reference>
<protein>
    <submittedName>
        <fullName evidence="1">Uncharacterized protein</fullName>
    </submittedName>
</protein>
<name>A0A7U6M302_PSEPU</name>
<proteinExistence type="predicted"/>
<organism evidence="1 2">
    <name type="scientific">Pseudomonas putida</name>
    <name type="common">Arthrobacter siderocapsulatus</name>
    <dbReference type="NCBI Taxonomy" id="303"/>
    <lineage>
        <taxon>Bacteria</taxon>
        <taxon>Pseudomonadati</taxon>
        <taxon>Pseudomonadota</taxon>
        <taxon>Gammaproteobacteria</taxon>
        <taxon>Pseudomonadales</taxon>
        <taxon>Pseudomonadaceae</taxon>
        <taxon>Pseudomonas</taxon>
    </lineage>
</organism>
<evidence type="ECO:0000313" key="2">
    <source>
        <dbReference type="Proteomes" id="UP000464661"/>
    </source>
</evidence>
<sequence>MAQVPVQVTYGTKVHEPLQGAVKFTECPAKVAHQRDRALGLGKRRAGQPTDQAHGMLFTCGAGHGWQIVTRHTGAKVRHTQVRAMHGQMIEQRGLKLAFYPGFAGIDDFQYPARIDARIQPVIAVPLPVQGGCCSGDIEKIFCEALCIACRKPRCRVGKVCHIITFRASKLFFNSLSRTAETDTLHTVGIDRHYAGTDRHNDGELIRWCNA</sequence>
<evidence type="ECO:0000313" key="1">
    <source>
        <dbReference type="EMBL" id="BBU45023.1"/>
    </source>
</evidence>